<evidence type="ECO:0000256" key="1">
    <source>
        <dbReference type="SAM" id="MobiDB-lite"/>
    </source>
</evidence>
<feature type="domain" description="BTB" evidence="2">
    <location>
        <begin position="1"/>
        <end position="58"/>
    </location>
</feature>
<name>A0A6A6HXM9_9PLEO</name>
<dbReference type="Proteomes" id="UP000800094">
    <property type="component" value="Unassembled WGS sequence"/>
</dbReference>
<feature type="region of interest" description="Disordered" evidence="1">
    <location>
        <begin position="69"/>
        <end position="98"/>
    </location>
</feature>
<keyword evidence="4" id="KW-1185">Reference proteome</keyword>
<dbReference type="CDD" id="cd18186">
    <property type="entry name" value="BTB_POZ_ZBTB_KLHL-like"/>
    <property type="match status" value="1"/>
</dbReference>
<dbReference type="Gene3D" id="3.30.710.10">
    <property type="entry name" value="Potassium Channel Kv1.1, Chain A"/>
    <property type="match status" value="1"/>
</dbReference>
<sequence length="129" mass="14665">MFGAHKDKIIGRSEFFARALNGSWKESDDNLVNLPEDKPHVFELYLQLLYKNVVPVRNAISLYAENHKSNDTVSGDVQDADISEQSTDAEQGKTKKSAEALTQEVWDNAILEWNALIPLYILCEKLQDR</sequence>
<dbReference type="OrthoDB" id="194443at2759"/>
<evidence type="ECO:0000313" key="3">
    <source>
        <dbReference type="EMBL" id="KAF2242120.1"/>
    </source>
</evidence>
<dbReference type="InterPro" id="IPR000210">
    <property type="entry name" value="BTB/POZ_dom"/>
</dbReference>
<protein>
    <recommendedName>
        <fullName evidence="2">BTB domain-containing protein</fullName>
    </recommendedName>
</protein>
<organism evidence="3 4">
    <name type="scientific">Trematosphaeria pertusa</name>
    <dbReference type="NCBI Taxonomy" id="390896"/>
    <lineage>
        <taxon>Eukaryota</taxon>
        <taxon>Fungi</taxon>
        <taxon>Dikarya</taxon>
        <taxon>Ascomycota</taxon>
        <taxon>Pezizomycotina</taxon>
        <taxon>Dothideomycetes</taxon>
        <taxon>Pleosporomycetidae</taxon>
        <taxon>Pleosporales</taxon>
        <taxon>Massarineae</taxon>
        <taxon>Trematosphaeriaceae</taxon>
        <taxon>Trematosphaeria</taxon>
    </lineage>
</organism>
<dbReference type="AlphaFoldDB" id="A0A6A6HXM9"/>
<evidence type="ECO:0000313" key="4">
    <source>
        <dbReference type="Proteomes" id="UP000800094"/>
    </source>
</evidence>
<accession>A0A6A6HXM9</accession>
<dbReference type="PANTHER" id="PTHR47843">
    <property type="entry name" value="BTB DOMAIN-CONTAINING PROTEIN-RELATED"/>
    <property type="match status" value="1"/>
</dbReference>
<dbReference type="EMBL" id="ML987209">
    <property type="protein sequence ID" value="KAF2242120.1"/>
    <property type="molecule type" value="Genomic_DNA"/>
</dbReference>
<gene>
    <name evidence="3" type="ORF">BU26DRAFT_166598</name>
</gene>
<dbReference type="RefSeq" id="XP_033677124.1">
    <property type="nucleotide sequence ID" value="XM_033820213.1"/>
</dbReference>
<dbReference type="SUPFAM" id="SSF54695">
    <property type="entry name" value="POZ domain"/>
    <property type="match status" value="1"/>
</dbReference>
<dbReference type="InterPro" id="IPR011333">
    <property type="entry name" value="SKP1/BTB/POZ_sf"/>
</dbReference>
<dbReference type="PANTHER" id="PTHR47843:SF2">
    <property type="entry name" value="BTB DOMAIN-CONTAINING PROTEIN"/>
    <property type="match status" value="1"/>
</dbReference>
<evidence type="ECO:0000259" key="2">
    <source>
        <dbReference type="PROSITE" id="PS50097"/>
    </source>
</evidence>
<dbReference type="GeneID" id="54573543"/>
<reference evidence="3" key="1">
    <citation type="journal article" date="2020" name="Stud. Mycol.">
        <title>101 Dothideomycetes genomes: a test case for predicting lifestyles and emergence of pathogens.</title>
        <authorList>
            <person name="Haridas S."/>
            <person name="Albert R."/>
            <person name="Binder M."/>
            <person name="Bloem J."/>
            <person name="Labutti K."/>
            <person name="Salamov A."/>
            <person name="Andreopoulos B."/>
            <person name="Baker S."/>
            <person name="Barry K."/>
            <person name="Bills G."/>
            <person name="Bluhm B."/>
            <person name="Cannon C."/>
            <person name="Castanera R."/>
            <person name="Culley D."/>
            <person name="Daum C."/>
            <person name="Ezra D."/>
            <person name="Gonzalez J."/>
            <person name="Henrissat B."/>
            <person name="Kuo A."/>
            <person name="Liang C."/>
            <person name="Lipzen A."/>
            <person name="Lutzoni F."/>
            <person name="Magnuson J."/>
            <person name="Mondo S."/>
            <person name="Nolan M."/>
            <person name="Ohm R."/>
            <person name="Pangilinan J."/>
            <person name="Park H.-J."/>
            <person name="Ramirez L."/>
            <person name="Alfaro M."/>
            <person name="Sun H."/>
            <person name="Tritt A."/>
            <person name="Yoshinaga Y."/>
            <person name="Zwiers L.-H."/>
            <person name="Turgeon B."/>
            <person name="Goodwin S."/>
            <person name="Spatafora J."/>
            <person name="Crous P."/>
            <person name="Grigoriev I."/>
        </authorList>
    </citation>
    <scope>NUCLEOTIDE SEQUENCE</scope>
    <source>
        <strain evidence="3">CBS 122368</strain>
    </source>
</reference>
<proteinExistence type="predicted"/>
<dbReference type="PROSITE" id="PS50097">
    <property type="entry name" value="BTB"/>
    <property type="match status" value="1"/>
</dbReference>